<accession>A0ABY5ZNK3</accession>
<dbReference type="PANTHER" id="PTHR11941">
    <property type="entry name" value="ENOYL-COA HYDRATASE-RELATED"/>
    <property type="match status" value="1"/>
</dbReference>
<dbReference type="Proteomes" id="UP001060414">
    <property type="component" value="Chromosome"/>
</dbReference>
<dbReference type="Gene3D" id="3.90.226.10">
    <property type="entry name" value="2-enoyl-CoA Hydratase, Chain A, domain 1"/>
    <property type="match status" value="1"/>
</dbReference>
<evidence type="ECO:0000256" key="2">
    <source>
        <dbReference type="ARBA" id="ARBA00023239"/>
    </source>
</evidence>
<evidence type="ECO:0000313" key="3">
    <source>
        <dbReference type="EMBL" id="UWZ79435.1"/>
    </source>
</evidence>
<dbReference type="PANTHER" id="PTHR11941:SF54">
    <property type="entry name" value="ENOYL-COA HYDRATASE, MITOCHONDRIAL"/>
    <property type="match status" value="1"/>
</dbReference>
<keyword evidence="4" id="KW-1185">Reference proteome</keyword>
<dbReference type="CDD" id="cd06558">
    <property type="entry name" value="crotonase-like"/>
    <property type="match status" value="1"/>
</dbReference>
<evidence type="ECO:0000313" key="4">
    <source>
        <dbReference type="Proteomes" id="UP001060414"/>
    </source>
</evidence>
<dbReference type="InterPro" id="IPR029045">
    <property type="entry name" value="ClpP/crotonase-like_dom_sf"/>
</dbReference>
<protein>
    <submittedName>
        <fullName evidence="3">Enoyl-CoA hydratase-related protein</fullName>
    </submittedName>
</protein>
<dbReference type="SUPFAM" id="SSF52096">
    <property type="entry name" value="ClpP/crotonase"/>
    <property type="match status" value="1"/>
</dbReference>
<sequence>MNLPRVKDSSLEVAAGAAVLTFCRDDVRNALTGTALVEDLLATLAWANECLDVSVLVVTGEGAAFSSGGNVKDMQDRSGMFAGDVFTIQNSYRHGIQRLPLALQDAELPVIAAVNGPAIGAGMDLACMCDLRLASSRARFGETFVNLGIVSGDGGAWFLQRLIGFQKAAELCLTGRVIDAREALEMGLLLDVTDHSDLLPRAHELAARIAAKPRAALRLTKRLLRSAQHQDLQDFLNLCAAFQGMAHHSEEHGAAVADFLRVQSARGGGGGGAGGGGGGGGGWGVCFFFFFVWGVWCGTAPPRKPRPAFGADQNNLKGVSR</sequence>
<organism evidence="3 4">
    <name type="scientific">Geoalkalibacter halelectricus</name>
    <dbReference type="NCBI Taxonomy" id="2847045"/>
    <lineage>
        <taxon>Bacteria</taxon>
        <taxon>Pseudomonadati</taxon>
        <taxon>Thermodesulfobacteriota</taxon>
        <taxon>Desulfuromonadia</taxon>
        <taxon>Desulfuromonadales</taxon>
        <taxon>Geoalkalibacteraceae</taxon>
        <taxon>Geoalkalibacter</taxon>
    </lineage>
</organism>
<keyword evidence="2" id="KW-0456">Lyase</keyword>
<dbReference type="Pfam" id="PF00378">
    <property type="entry name" value="ECH_1"/>
    <property type="match status" value="1"/>
</dbReference>
<comment type="similarity">
    <text evidence="1">Belongs to the enoyl-CoA hydratase/isomerase family.</text>
</comment>
<gene>
    <name evidence="3" type="ORF">L9S41_17390</name>
</gene>
<evidence type="ECO:0000256" key="1">
    <source>
        <dbReference type="ARBA" id="ARBA00005254"/>
    </source>
</evidence>
<proteinExistence type="inferred from homology"/>
<dbReference type="RefSeq" id="WP_260747787.1">
    <property type="nucleotide sequence ID" value="NZ_CP092109.1"/>
</dbReference>
<name>A0ABY5ZNK3_9BACT</name>
<dbReference type="EMBL" id="CP092109">
    <property type="protein sequence ID" value="UWZ79435.1"/>
    <property type="molecule type" value="Genomic_DNA"/>
</dbReference>
<reference evidence="3" key="1">
    <citation type="journal article" date="2022" name="Environ. Microbiol.">
        <title>Geoalkalibacter halelectricus SAP #1 sp. nov. possessing extracellular electron transfer and mineral#reducing capabilities from a haloalkaline environment.</title>
        <authorList>
            <person name="Yadav S."/>
            <person name="Singh R."/>
            <person name="Sundharam S.S."/>
            <person name="Chaudhary S."/>
            <person name="Krishnamurthi S."/>
            <person name="Patil S.A."/>
        </authorList>
    </citation>
    <scope>NUCLEOTIDE SEQUENCE</scope>
    <source>
        <strain evidence="3">SAP-1</strain>
    </source>
</reference>
<dbReference type="Gene3D" id="1.10.12.10">
    <property type="entry name" value="Lyase 2-enoyl-coa Hydratase, Chain A, domain 2"/>
    <property type="match status" value="1"/>
</dbReference>
<dbReference type="InterPro" id="IPR001753">
    <property type="entry name" value="Enoyl-CoA_hydra/iso"/>
</dbReference>
<dbReference type="InterPro" id="IPR014748">
    <property type="entry name" value="Enoyl-CoA_hydra_C"/>
</dbReference>